<feature type="non-terminal residue" evidence="1">
    <location>
        <position position="1"/>
    </location>
</feature>
<dbReference type="AlphaFoldDB" id="A0AA88HUA5"/>
<name>A0AA88HUA5_ARTSF</name>
<accession>A0AA88HUA5</accession>
<sequence length="84" mass="9432">NETIKRKPGVHMCDNNKKFGCTCFAPFAPVLSLMEIPKIVSFKMTNHNLMLASTVSQDLIVNFVELGSMKAETLMKCIQDKIKI</sequence>
<comment type="caution">
    <text evidence="1">The sequence shown here is derived from an EMBL/GenBank/DDBJ whole genome shotgun (WGS) entry which is preliminary data.</text>
</comment>
<keyword evidence="2" id="KW-1185">Reference proteome</keyword>
<protein>
    <submittedName>
        <fullName evidence="1">Uncharacterized protein</fullName>
    </submittedName>
</protein>
<reference evidence="1" key="1">
    <citation type="submission" date="2023-07" db="EMBL/GenBank/DDBJ databases">
        <title>Chromosome-level genome assembly of Artemia franciscana.</title>
        <authorList>
            <person name="Jo E."/>
        </authorList>
    </citation>
    <scope>NUCLEOTIDE SEQUENCE</scope>
    <source>
        <tissue evidence="1">Whole body</tissue>
    </source>
</reference>
<organism evidence="1 2">
    <name type="scientific">Artemia franciscana</name>
    <name type="common">Brine shrimp</name>
    <name type="synonym">Artemia sanfranciscana</name>
    <dbReference type="NCBI Taxonomy" id="6661"/>
    <lineage>
        <taxon>Eukaryota</taxon>
        <taxon>Metazoa</taxon>
        <taxon>Ecdysozoa</taxon>
        <taxon>Arthropoda</taxon>
        <taxon>Crustacea</taxon>
        <taxon>Branchiopoda</taxon>
        <taxon>Anostraca</taxon>
        <taxon>Artemiidae</taxon>
        <taxon>Artemia</taxon>
    </lineage>
</organism>
<evidence type="ECO:0000313" key="2">
    <source>
        <dbReference type="Proteomes" id="UP001187531"/>
    </source>
</evidence>
<proteinExistence type="predicted"/>
<feature type="non-terminal residue" evidence="1">
    <location>
        <position position="84"/>
    </location>
</feature>
<dbReference type="EMBL" id="JAVRJZ010000011">
    <property type="protein sequence ID" value="KAK2717263.1"/>
    <property type="molecule type" value="Genomic_DNA"/>
</dbReference>
<dbReference type="Proteomes" id="UP001187531">
    <property type="component" value="Unassembled WGS sequence"/>
</dbReference>
<gene>
    <name evidence="1" type="ORF">QYM36_007401</name>
</gene>
<evidence type="ECO:0000313" key="1">
    <source>
        <dbReference type="EMBL" id="KAK2717263.1"/>
    </source>
</evidence>